<reference evidence="4" key="3">
    <citation type="submission" date="2018-01" db="EMBL/GenBank/DDBJ databases">
        <authorList>
            <person name="Gaut B.S."/>
            <person name="Morton B.R."/>
            <person name="Clegg M.T."/>
            <person name="Duvall M.R."/>
        </authorList>
    </citation>
    <scope>NUCLEOTIDE SEQUENCE</scope>
    <source>
        <strain evidence="4">ATCC BAA-2683</strain>
    </source>
</reference>
<dbReference type="Proteomes" id="UP000238296">
    <property type="component" value="Unassembled WGS sequence"/>
</dbReference>
<accession>A0A1S1NIB6</accession>
<dbReference type="EMBL" id="MLQM01000131">
    <property type="protein sequence ID" value="OHU99105.1"/>
    <property type="molecule type" value="Genomic_DNA"/>
</dbReference>
<dbReference type="InterPro" id="IPR024498">
    <property type="entry name" value="DUF2786"/>
</dbReference>
<dbReference type="Proteomes" id="UP000179734">
    <property type="component" value="Unassembled WGS sequence"/>
</dbReference>
<gene>
    <name evidence="3" type="ORF">BKN37_19750</name>
    <name evidence="4" type="ORF">C1Y40_02877</name>
</gene>
<feature type="domain" description="DUF2786" evidence="2">
    <location>
        <begin position="207"/>
        <end position="245"/>
    </location>
</feature>
<evidence type="ECO:0000313" key="6">
    <source>
        <dbReference type="Proteomes" id="UP000238296"/>
    </source>
</evidence>
<feature type="region of interest" description="Disordered" evidence="1">
    <location>
        <begin position="1"/>
        <end position="24"/>
    </location>
</feature>
<evidence type="ECO:0000259" key="2">
    <source>
        <dbReference type="Pfam" id="PF10979"/>
    </source>
</evidence>
<evidence type="ECO:0000313" key="4">
    <source>
        <dbReference type="EMBL" id="PQM46957.1"/>
    </source>
</evidence>
<keyword evidence="5" id="KW-1185">Reference proteome</keyword>
<dbReference type="Pfam" id="PF10979">
    <property type="entry name" value="DUF2786"/>
    <property type="match status" value="1"/>
</dbReference>
<organism evidence="3 5">
    <name type="scientific">Mycobacterium talmoniae</name>
    <dbReference type="NCBI Taxonomy" id="1858794"/>
    <lineage>
        <taxon>Bacteria</taxon>
        <taxon>Bacillati</taxon>
        <taxon>Actinomycetota</taxon>
        <taxon>Actinomycetes</taxon>
        <taxon>Mycobacteriales</taxon>
        <taxon>Mycobacteriaceae</taxon>
        <taxon>Mycobacterium</taxon>
    </lineage>
</organism>
<evidence type="ECO:0000313" key="5">
    <source>
        <dbReference type="Proteomes" id="UP000179734"/>
    </source>
</evidence>
<feature type="compositionally biased region" description="Basic residues" evidence="1">
    <location>
        <begin position="1"/>
        <end position="21"/>
    </location>
</feature>
<dbReference type="RefSeq" id="WP_071028661.1">
    <property type="nucleotide sequence ID" value="NZ_MLQM01000131.1"/>
</dbReference>
<reference evidence="4 6" key="2">
    <citation type="journal article" date="2017" name="Int. J. Syst. Evol. Microbiol.">
        <title>Mycobacterium talmoniae sp. nov., a slowly growing mycobacterium isolated from human respiratory samples.</title>
        <authorList>
            <person name="Davidson R.M."/>
            <person name="DeGroote M.A."/>
            <person name="Marola J.L."/>
            <person name="Buss S."/>
            <person name="Jones V."/>
            <person name="McNeil M.R."/>
            <person name="Freifeld A.G."/>
            <person name="Elaine Epperson L."/>
            <person name="Hasan N.A."/>
            <person name="Jackson M."/>
            <person name="Iwen P.C."/>
            <person name="Salfinger M."/>
            <person name="Strong M."/>
        </authorList>
    </citation>
    <scope>NUCLEOTIDE SEQUENCE [LARGE SCALE GENOMIC DNA]</scope>
    <source>
        <strain evidence="4 6">ATCC BAA-2683</strain>
    </source>
</reference>
<comment type="caution">
    <text evidence="3">The sequence shown here is derived from an EMBL/GenBank/DDBJ whole genome shotgun (WGS) entry which is preliminary data.</text>
</comment>
<proteinExistence type="predicted"/>
<reference evidence="3 5" key="1">
    <citation type="submission" date="2016-10" db="EMBL/GenBank/DDBJ databases">
        <title>Genome sequence of Mycobacterium talmonii.</title>
        <authorList>
            <person name="Greninger A.L."/>
            <person name="Elliott B."/>
            <person name="Vasireddy S."/>
            <person name="Vasireddy R."/>
        </authorList>
    </citation>
    <scope>NUCLEOTIDE SEQUENCE [LARGE SCALE GENOMIC DNA]</scope>
    <source>
        <strain evidence="3">MO-5499</strain>
        <strain evidence="5">NE-TNMC-100812</strain>
    </source>
</reference>
<dbReference type="EMBL" id="PPEA01000415">
    <property type="protein sequence ID" value="PQM46957.1"/>
    <property type="molecule type" value="Genomic_DNA"/>
</dbReference>
<evidence type="ECO:0000313" key="3">
    <source>
        <dbReference type="EMBL" id="OHU99105.1"/>
    </source>
</evidence>
<sequence length="429" mass="46665">MSRRNREKRAAKHKNRRRAKHERVDFDPGPDRALLLERLVVALSMAASGAADQIPRHATALLREYRGFARELAVAADLAMNEAIRAAWEHGWQPSDLHEIARRQLKPVQVRYLDEAIVLESRRYATAALHPDWRADIAGLSAAVGATTQPPQAGRWASSNAADQCEGLTVVIRLLNFLGRLPVLEVILPLPGAYRHTATAVSDAGEKVLGRVRALLAKAEATEFPDEAEALSAKAQDLMSRYALNEALAQHARGRKPAAVARRIWLDNPYAAAKASLVQVVSQSNRCRAVWAERLGFVTVIGCETDLNLVELLTTSLLVQANRAMLSAGRNGGAQARARSFRQSFLVAYAQRIGERLDDANAAVTAEVKRDARLLPVLAANNRATEELTERLFPSTVPRSVAVSNGAGWGAGRAAADMAVLETRESIAG</sequence>
<dbReference type="AlphaFoldDB" id="A0A1S1NIB6"/>
<evidence type="ECO:0000256" key="1">
    <source>
        <dbReference type="SAM" id="MobiDB-lite"/>
    </source>
</evidence>
<protein>
    <recommendedName>
        <fullName evidence="2">DUF2786 domain-containing protein</fullName>
    </recommendedName>
</protein>
<name>A0A1S1NIB6_9MYCO</name>